<evidence type="ECO:0000313" key="2">
    <source>
        <dbReference type="EMBL" id="KAF9630616.1"/>
    </source>
</evidence>
<dbReference type="PANTHER" id="PTHR34861">
    <property type="match status" value="1"/>
</dbReference>
<dbReference type="Pfam" id="PF04199">
    <property type="entry name" value="Cyclase"/>
    <property type="match status" value="1"/>
</dbReference>
<dbReference type="AlphaFoldDB" id="A0A8H7IRX9"/>
<dbReference type="SUPFAM" id="SSF102198">
    <property type="entry name" value="Putative cyclase"/>
    <property type="match status" value="1"/>
</dbReference>
<dbReference type="EMBL" id="MDYX01000041">
    <property type="protein sequence ID" value="KAF9630616.1"/>
    <property type="molecule type" value="Genomic_DNA"/>
</dbReference>
<dbReference type="InterPro" id="IPR037175">
    <property type="entry name" value="KFase_sf"/>
</dbReference>
<accession>A0A8H7IRX9</accession>
<evidence type="ECO:0000313" key="3">
    <source>
        <dbReference type="Proteomes" id="UP000627934"/>
    </source>
</evidence>
<reference evidence="2" key="2">
    <citation type="journal article" date="2018" name="DNA Res.">
        <title>Comparative genome and transcriptome analyses reveal adaptations to opportunistic infections in woody plant degrading pathogens of Botryosphaeriaceae.</title>
        <authorList>
            <person name="Yan J.Y."/>
            <person name="Zhao W.S."/>
            <person name="Chen Z."/>
            <person name="Xing Q.K."/>
            <person name="Zhang W."/>
            <person name="Chethana K.W.T."/>
            <person name="Xue M.F."/>
            <person name="Xu J.P."/>
            <person name="Phillips A.J.L."/>
            <person name="Wang Y."/>
            <person name="Liu J.H."/>
            <person name="Liu M."/>
            <person name="Zhou Y."/>
            <person name="Jayawardena R.S."/>
            <person name="Manawasinghe I.S."/>
            <person name="Huang J.B."/>
            <person name="Qiao G.H."/>
            <person name="Fu C.Y."/>
            <person name="Guo F.F."/>
            <person name="Dissanayake A.J."/>
            <person name="Peng Y.L."/>
            <person name="Hyde K.D."/>
            <person name="Li X.H."/>
        </authorList>
    </citation>
    <scope>NUCLEOTIDE SEQUENCE</scope>
    <source>
        <strain evidence="2">CSS-01s</strain>
    </source>
</reference>
<dbReference type="Proteomes" id="UP000627934">
    <property type="component" value="Unassembled WGS sequence"/>
</dbReference>
<comment type="caution">
    <text evidence="2">The sequence shown here is derived from an EMBL/GenBank/DDBJ whole genome shotgun (WGS) entry which is preliminary data.</text>
</comment>
<evidence type="ECO:0008006" key="4">
    <source>
        <dbReference type="Google" id="ProtNLM"/>
    </source>
</evidence>
<sequence length="336" mass="36507">MNVPDFDHLPSVEGMPQGCAWGVFDQDGKKDIFGTLNHLTPEVVAAAAKEAKDGISISLNWPLDSLKTHPGSNRALTTHHVHSLRDAGMDAHGWDDELAFNTQGSSQWDSLCHYQHQASGLSYNGFHPRREHFTSPASSPAAPTLDHWHARGCIVARGVLLDYASYYFTTRGTPLDPFAGMPITVADLEACARQQGIVFQPGDVLVIRTGWTEALGGRSADEQAQLLSGFLASGVEGSEDAARWIWNQRFSAVAGDAVAFEQIPRAKEDGSAWGPADLVLHQYLLSMFGMPIGELWDLKALAEHCKKVDRYSFLLVSVPLNHPGLIGSPPNAVAVF</sequence>
<dbReference type="Gene3D" id="3.50.30.50">
    <property type="entry name" value="Putative cyclase"/>
    <property type="match status" value="1"/>
</dbReference>
<proteinExistence type="inferred from homology"/>
<dbReference type="PANTHER" id="PTHR34861:SF10">
    <property type="entry name" value="CYCLASE"/>
    <property type="match status" value="1"/>
</dbReference>
<gene>
    <name evidence="2" type="ORF">BFW01_g1178</name>
</gene>
<reference evidence="2" key="1">
    <citation type="submission" date="2016-08" db="EMBL/GenBank/DDBJ databases">
        <authorList>
            <person name="Yan J."/>
        </authorList>
    </citation>
    <scope>NUCLEOTIDE SEQUENCE</scope>
    <source>
        <strain evidence="2">CSS-01s</strain>
    </source>
</reference>
<organism evidence="2 3">
    <name type="scientific">Lasiodiplodia theobromae</name>
    <dbReference type="NCBI Taxonomy" id="45133"/>
    <lineage>
        <taxon>Eukaryota</taxon>
        <taxon>Fungi</taxon>
        <taxon>Dikarya</taxon>
        <taxon>Ascomycota</taxon>
        <taxon>Pezizomycotina</taxon>
        <taxon>Dothideomycetes</taxon>
        <taxon>Dothideomycetes incertae sedis</taxon>
        <taxon>Botryosphaeriales</taxon>
        <taxon>Botryosphaeriaceae</taxon>
        <taxon>Lasiodiplodia</taxon>
    </lineage>
</organism>
<dbReference type="GO" id="GO:0019441">
    <property type="term" value="P:L-tryptophan catabolic process to kynurenine"/>
    <property type="evidence" value="ECO:0007669"/>
    <property type="project" value="InterPro"/>
</dbReference>
<evidence type="ECO:0000256" key="1">
    <source>
        <dbReference type="ARBA" id="ARBA00007865"/>
    </source>
</evidence>
<dbReference type="GO" id="GO:0004061">
    <property type="term" value="F:arylformamidase activity"/>
    <property type="evidence" value="ECO:0007669"/>
    <property type="project" value="InterPro"/>
</dbReference>
<comment type="similarity">
    <text evidence="1">Belongs to the Cyclase 1 superfamily.</text>
</comment>
<name>A0A8H7IRX9_9PEZI</name>
<protein>
    <recommendedName>
        <fullName evidence="4">Cyclase</fullName>
    </recommendedName>
</protein>
<dbReference type="InterPro" id="IPR007325">
    <property type="entry name" value="KFase/CYL"/>
</dbReference>